<evidence type="ECO:0000313" key="2">
    <source>
        <dbReference type="EMBL" id="TCO21871.1"/>
    </source>
</evidence>
<dbReference type="EMBL" id="SLWM01000007">
    <property type="protein sequence ID" value="TCO21871.1"/>
    <property type="molecule type" value="Genomic_DNA"/>
</dbReference>
<feature type="compositionally biased region" description="Pro residues" evidence="1">
    <location>
        <begin position="66"/>
        <end position="82"/>
    </location>
</feature>
<evidence type="ECO:0000256" key="1">
    <source>
        <dbReference type="SAM" id="MobiDB-lite"/>
    </source>
</evidence>
<protein>
    <submittedName>
        <fullName evidence="2">Uncharacterized protein</fullName>
    </submittedName>
</protein>
<organism evidence="2 3">
    <name type="scientific">Kribbella orskensis</name>
    <dbReference type="NCBI Taxonomy" id="2512216"/>
    <lineage>
        <taxon>Bacteria</taxon>
        <taxon>Bacillati</taxon>
        <taxon>Actinomycetota</taxon>
        <taxon>Actinomycetes</taxon>
        <taxon>Propionibacteriales</taxon>
        <taxon>Kribbellaceae</taxon>
        <taxon>Kribbella</taxon>
    </lineage>
</organism>
<reference evidence="2 3" key="1">
    <citation type="journal article" date="2015" name="Stand. Genomic Sci.">
        <title>Genomic Encyclopedia of Bacterial and Archaeal Type Strains, Phase III: the genomes of soil and plant-associated and newly described type strains.</title>
        <authorList>
            <person name="Whitman W.B."/>
            <person name="Woyke T."/>
            <person name="Klenk H.P."/>
            <person name="Zhou Y."/>
            <person name="Lilburn T.G."/>
            <person name="Beck B.J."/>
            <person name="De Vos P."/>
            <person name="Vandamme P."/>
            <person name="Eisen J.A."/>
            <person name="Garrity G."/>
            <person name="Hugenholtz P."/>
            <person name="Kyrpides N.C."/>
        </authorList>
    </citation>
    <scope>NUCLEOTIDE SEQUENCE [LARGE SCALE GENOMIC DNA]</scope>
    <source>
        <strain evidence="2 3">VKM Ac-2538</strain>
    </source>
</reference>
<gene>
    <name evidence="2" type="ORF">EV644_107193</name>
</gene>
<evidence type="ECO:0000313" key="3">
    <source>
        <dbReference type="Proteomes" id="UP000295818"/>
    </source>
</evidence>
<feature type="region of interest" description="Disordered" evidence="1">
    <location>
        <begin position="53"/>
        <end position="88"/>
    </location>
</feature>
<name>A0ABY2BIX2_9ACTN</name>
<dbReference type="Proteomes" id="UP000295818">
    <property type="component" value="Unassembled WGS sequence"/>
</dbReference>
<accession>A0ABY2BIX2</accession>
<keyword evidence="3" id="KW-1185">Reference proteome</keyword>
<comment type="caution">
    <text evidence="2">The sequence shown here is derived from an EMBL/GenBank/DDBJ whole genome shotgun (WGS) entry which is preliminary data.</text>
</comment>
<sequence length="272" mass="28646">MTLRGWGASLFRHLDRFVNHRGLKTFIAVGEIVGFAALIVSTTTAAVHHFADGDKQAADPPSISVTPPPSTPPPQTTPPPDGPSNTASALASRCWTSARVPVDCRESHRFEEMPQTLACTQATVTNFLGGLANLDVLIARPATISGHGCVLDAGHNTSGSALDVLRSGSSASWRRCFDRAVAENLPCSAIHTGEYFATGSTRQATDSECLIAATAYMDQIPGNLVEDLAVHALDVESGTPDSARCIINARGNHRLVDSVRNLGSRPVPLATG</sequence>
<proteinExistence type="predicted"/>